<feature type="transmembrane region" description="Helical" evidence="7">
    <location>
        <begin position="39"/>
        <end position="57"/>
    </location>
</feature>
<dbReference type="PANTHER" id="PTHR30176">
    <property type="entry name" value="FERREDOXIN-TYPE PROTEIN NAPH"/>
    <property type="match status" value="1"/>
</dbReference>
<feature type="transmembrane region" description="Helical" evidence="7">
    <location>
        <begin position="197"/>
        <end position="214"/>
    </location>
</feature>
<feature type="transmembrane region" description="Helical" evidence="7">
    <location>
        <begin position="160"/>
        <end position="177"/>
    </location>
</feature>
<evidence type="ECO:0000313" key="9">
    <source>
        <dbReference type="EMBL" id="EXI89317.1"/>
    </source>
</evidence>
<evidence type="ECO:0000256" key="4">
    <source>
        <dbReference type="ARBA" id="ARBA00022982"/>
    </source>
</evidence>
<dbReference type="PROSITE" id="PS51379">
    <property type="entry name" value="4FE4S_FER_2"/>
    <property type="match status" value="1"/>
</dbReference>
<proteinExistence type="predicted"/>
<keyword evidence="10" id="KW-1185">Reference proteome</keyword>
<dbReference type="InterPro" id="IPR013783">
    <property type="entry name" value="Ig-like_fold"/>
</dbReference>
<dbReference type="PROSITE" id="PS00198">
    <property type="entry name" value="4FE4S_FER_1"/>
    <property type="match status" value="1"/>
</dbReference>
<evidence type="ECO:0000256" key="6">
    <source>
        <dbReference type="ARBA" id="ARBA00023014"/>
    </source>
</evidence>
<dbReference type="NCBIfam" id="TIGR02745">
    <property type="entry name" value="ccoG_rdxA_fixG"/>
    <property type="match status" value="1"/>
</dbReference>
<feature type="domain" description="4Fe-4S ferredoxin-type" evidence="8">
    <location>
        <begin position="257"/>
        <end position="286"/>
    </location>
</feature>
<dbReference type="AlphaFoldDB" id="A0A011QIY4"/>
<dbReference type="GO" id="GO:0005886">
    <property type="term" value="C:plasma membrane"/>
    <property type="evidence" value="ECO:0007669"/>
    <property type="project" value="TreeGrafter"/>
</dbReference>
<keyword evidence="6" id="KW-0411">Iron-sulfur</keyword>
<protein>
    <submittedName>
        <fullName evidence="9">Electron transport protein YccM</fullName>
    </submittedName>
</protein>
<organism evidence="9 10">
    <name type="scientific">Accumulibacter regalis</name>
    <dbReference type="NCBI Taxonomy" id="522306"/>
    <lineage>
        <taxon>Bacteria</taxon>
        <taxon>Pseudomonadati</taxon>
        <taxon>Pseudomonadota</taxon>
        <taxon>Betaproteobacteria</taxon>
        <taxon>Candidatus Accumulibacter</taxon>
    </lineage>
</organism>
<dbReference type="Pfam" id="PF13746">
    <property type="entry name" value="Fer4_18"/>
    <property type="match status" value="1"/>
</dbReference>
<evidence type="ECO:0000313" key="10">
    <source>
        <dbReference type="Proteomes" id="UP000022141"/>
    </source>
</evidence>
<keyword evidence="7" id="KW-0472">Membrane</keyword>
<dbReference type="GO" id="GO:0051539">
    <property type="term" value="F:4 iron, 4 sulfur cluster binding"/>
    <property type="evidence" value="ECO:0007669"/>
    <property type="project" value="UniProtKB-KW"/>
</dbReference>
<evidence type="ECO:0000256" key="1">
    <source>
        <dbReference type="ARBA" id="ARBA00022448"/>
    </source>
</evidence>
<feature type="transmembrane region" description="Helical" evidence="7">
    <location>
        <begin position="88"/>
        <end position="112"/>
    </location>
</feature>
<keyword evidence="5" id="KW-0408">Iron</keyword>
<comment type="caution">
    <text evidence="9">The sequence shown here is derived from an EMBL/GenBank/DDBJ whole genome shotgun (WGS) entry which is preliminary data.</text>
</comment>
<dbReference type="STRING" id="1454004.AW11_01641"/>
<dbReference type="PANTHER" id="PTHR30176:SF3">
    <property type="entry name" value="FERREDOXIN-TYPE PROTEIN NAPH"/>
    <property type="match status" value="1"/>
</dbReference>
<keyword evidence="3" id="KW-0479">Metal-binding</keyword>
<dbReference type="Pfam" id="PF12801">
    <property type="entry name" value="Fer4_5"/>
    <property type="match status" value="1"/>
</dbReference>
<dbReference type="InterPro" id="IPR032879">
    <property type="entry name" value="FixG_C"/>
</dbReference>
<dbReference type="Pfam" id="PF11614">
    <property type="entry name" value="FixG_C"/>
    <property type="match status" value="1"/>
</dbReference>
<dbReference type="InterPro" id="IPR051684">
    <property type="entry name" value="Electron_Trans/Redox"/>
</dbReference>
<reference evidence="9" key="1">
    <citation type="submission" date="2014-02" db="EMBL/GenBank/DDBJ databases">
        <title>Expanding our view of genomic diversity in Candidatus Accumulibacter clades.</title>
        <authorList>
            <person name="Skennerton C.T."/>
            <person name="Barr J.J."/>
            <person name="Slater F.R."/>
            <person name="Bond P.L."/>
            <person name="Tyson G.W."/>
        </authorList>
    </citation>
    <scope>NUCLEOTIDE SEQUENCE [LARGE SCALE GENOMIC DNA]</scope>
</reference>
<dbReference type="EMBL" id="JEMY01000017">
    <property type="protein sequence ID" value="EXI89317.1"/>
    <property type="molecule type" value="Genomic_DNA"/>
</dbReference>
<sequence length="472" mass="53601">MMNEAASGKAKAIPINVEGLYEKHRTVHARTVTGTFNNWRWAMVFFTQALFYGLCWFEWNGRQAVLFHIVERKFYIFGMVFWPQDVIYLAILLVISAYGLFLVTAVGGRLFCGYACPQTVYTEILTWIERKIEGERPARIKLDAQPMNPRKFRLKFIKHSLWLLVALWTGITFVGYFTPIKELLAEMASFRIGPWEGFWVFFYAFFLYMMAGFLREQVCKYMCPYARFQGVMFDPDTLIISYDPERGEPRGLRKKKGGADTPPLGDCVDCSICVQVCPTGIDIRNGLQLECIACAACIDACDQVMDKVGSPRGLIRYSTENALAQHYTAREIVAHLWRFRTLLYTGILLAIVVAAAWSLSQRVPLKLDVLRDRSSLSREATDGRIENVFTLRISNTDEAAHRYVISVSGIDGIDIVGERFVDLPAASSDTVSLSARVEPGRAKKGSNQIFFEVRSETDDQVSVREKASFFMP</sequence>
<dbReference type="SUPFAM" id="SSF54862">
    <property type="entry name" value="4Fe-4S ferredoxins"/>
    <property type="match status" value="1"/>
</dbReference>
<dbReference type="Gene3D" id="2.60.40.10">
    <property type="entry name" value="Immunoglobulins"/>
    <property type="match status" value="1"/>
</dbReference>
<dbReference type="InterPro" id="IPR017900">
    <property type="entry name" value="4Fe4S_Fe_S_CS"/>
</dbReference>
<dbReference type="Proteomes" id="UP000022141">
    <property type="component" value="Unassembled WGS sequence"/>
</dbReference>
<evidence type="ECO:0000256" key="3">
    <source>
        <dbReference type="ARBA" id="ARBA00022723"/>
    </source>
</evidence>
<name>A0A011QIY4_ACCRE</name>
<evidence type="ECO:0000256" key="2">
    <source>
        <dbReference type="ARBA" id="ARBA00022485"/>
    </source>
</evidence>
<dbReference type="PATRIC" id="fig|1454004.3.peg.1689"/>
<dbReference type="InterPro" id="IPR014116">
    <property type="entry name" value="Cyt_c_oxidase_cbb3_FixG"/>
</dbReference>
<gene>
    <name evidence="9" type="primary">yccM_1</name>
    <name evidence="9" type="ORF">AW11_01641</name>
</gene>
<dbReference type="GO" id="GO:0046872">
    <property type="term" value="F:metal ion binding"/>
    <property type="evidence" value="ECO:0007669"/>
    <property type="project" value="UniProtKB-KW"/>
</dbReference>
<keyword evidence="7" id="KW-1133">Transmembrane helix</keyword>
<accession>A0A011QIY4</accession>
<keyword evidence="1" id="KW-0813">Transport</keyword>
<evidence type="ECO:0000259" key="8">
    <source>
        <dbReference type="PROSITE" id="PS51379"/>
    </source>
</evidence>
<feature type="transmembrane region" description="Helical" evidence="7">
    <location>
        <begin position="341"/>
        <end position="359"/>
    </location>
</feature>
<keyword evidence="7" id="KW-0812">Transmembrane</keyword>
<keyword evidence="4" id="KW-0249">Electron transport</keyword>
<evidence type="ECO:0000256" key="7">
    <source>
        <dbReference type="SAM" id="Phobius"/>
    </source>
</evidence>
<keyword evidence="2" id="KW-0004">4Fe-4S</keyword>
<dbReference type="eggNOG" id="COG0348">
    <property type="taxonomic scope" value="Bacteria"/>
</dbReference>
<dbReference type="InterPro" id="IPR017896">
    <property type="entry name" value="4Fe4S_Fe-S-bd"/>
</dbReference>
<evidence type="ECO:0000256" key="5">
    <source>
        <dbReference type="ARBA" id="ARBA00023004"/>
    </source>
</evidence>